<sequence length="316" mass="34512">MDRSNKPSAIGLGKSLPQPTVSIQDNTVEASLPTGESVTVHLYGATVTSWKANGQEQLFLSQKAHLDGSKPIRGGIPVVFPVFGPPPKDHATSALPQHGFARNSTWEYLGKSSSESADSQGDMTVKLDFGLSHTLLSEEFRKAWPYEFALVYSVTLNKNSLMTALEVRNEGKENFDFQVLMHTYLSVEDISAVRVKNLESKTYIDKTQNATSHTEASNALAITGETDRVYQALDPAVPIIVSSAADDKPLFSITREALTDVVVWNPWIEKAKGMADFAPDEAYKNMICVEAGSVSGWQTLEAGDSWEGAQNIKSRL</sequence>
<feature type="binding site" evidence="7">
    <location>
        <position position="102"/>
    </location>
    <ligand>
        <name>substrate</name>
    </ligand>
</feature>
<dbReference type="PANTHER" id="PTHR11122:SF13">
    <property type="entry name" value="GLUCOSE-6-PHOSPHATE 1-EPIMERASE"/>
    <property type="match status" value="1"/>
</dbReference>
<accession>A0A9W9NT56</accession>
<comment type="similarity">
    <text evidence="2 5">Belongs to the glucose-6-phosphate 1-epimerase family.</text>
</comment>
<keyword evidence="4 5" id="KW-0413">Isomerase</keyword>
<evidence type="ECO:0000256" key="6">
    <source>
        <dbReference type="PIRSR" id="PIRSR016020-1"/>
    </source>
</evidence>
<dbReference type="EMBL" id="JAPQKS010000005">
    <property type="protein sequence ID" value="KAJ5225311.1"/>
    <property type="molecule type" value="Genomic_DNA"/>
</dbReference>
<dbReference type="GO" id="GO:0047938">
    <property type="term" value="F:glucose-6-phosphate 1-epimerase activity"/>
    <property type="evidence" value="ECO:0007669"/>
    <property type="project" value="UniProtKB-UniRule"/>
</dbReference>
<dbReference type="Pfam" id="PF01263">
    <property type="entry name" value="Aldose_epim"/>
    <property type="match status" value="1"/>
</dbReference>
<dbReference type="CDD" id="cd09020">
    <property type="entry name" value="D-hex-6-P-epi_like"/>
    <property type="match status" value="1"/>
</dbReference>
<evidence type="ECO:0000313" key="9">
    <source>
        <dbReference type="Proteomes" id="UP001150941"/>
    </source>
</evidence>
<dbReference type="PIRSF" id="PIRSF016020">
    <property type="entry name" value="PHexose_mutarotase"/>
    <property type="match status" value="1"/>
</dbReference>
<feature type="binding site" evidence="7">
    <location>
        <position position="73"/>
    </location>
    <ligand>
        <name>substrate</name>
    </ligand>
</feature>
<evidence type="ECO:0000256" key="4">
    <source>
        <dbReference type="ARBA" id="ARBA00023235"/>
    </source>
</evidence>
<protein>
    <recommendedName>
        <fullName evidence="3 5">Glucose-6-phosphate 1-epimerase</fullName>
        <ecNumber evidence="3 5">5.1.3.15</ecNumber>
    </recommendedName>
</protein>
<reference evidence="8" key="1">
    <citation type="submission" date="2022-11" db="EMBL/GenBank/DDBJ databases">
        <authorList>
            <person name="Petersen C."/>
        </authorList>
    </citation>
    <scope>NUCLEOTIDE SEQUENCE</scope>
    <source>
        <strain evidence="8">IBT 19713</strain>
    </source>
</reference>
<dbReference type="InterPro" id="IPR014718">
    <property type="entry name" value="GH-type_carb-bd"/>
</dbReference>
<dbReference type="InterPro" id="IPR025532">
    <property type="entry name" value="G6P_1-epimerase"/>
</dbReference>
<dbReference type="InterPro" id="IPR008183">
    <property type="entry name" value="Aldose_1/G6P_1-epimerase"/>
</dbReference>
<dbReference type="AlphaFoldDB" id="A0A9W9NT56"/>
<evidence type="ECO:0000256" key="3">
    <source>
        <dbReference type="ARBA" id="ARBA00012083"/>
    </source>
</evidence>
<dbReference type="Gene3D" id="2.70.98.10">
    <property type="match status" value="1"/>
</dbReference>
<proteinExistence type="inferred from homology"/>
<dbReference type="GO" id="GO:0005975">
    <property type="term" value="P:carbohydrate metabolic process"/>
    <property type="evidence" value="ECO:0007669"/>
    <property type="project" value="InterPro"/>
</dbReference>
<keyword evidence="9" id="KW-1185">Reference proteome</keyword>
<reference evidence="8" key="2">
    <citation type="journal article" date="2023" name="IMA Fungus">
        <title>Comparative genomic study of the Penicillium genus elucidates a diverse pangenome and 15 lateral gene transfer events.</title>
        <authorList>
            <person name="Petersen C."/>
            <person name="Sorensen T."/>
            <person name="Nielsen M.R."/>
            <person name="Sondergaard T.E."/>
            <person name="Sorensen J.L."/>
            <person name="Fitzpatrick D.A."/>
            <person name="Frisvad J.C."/>
            <person name="Nielsen K.L."/>
        </authorList>
    </citation>
    <scope>NUCLEOTIDE SEQUENCE</scope>
    <source>
        <strain evidence="8">IBT 19713</strain>
    </source>
</reference>
<dbReference type="InterPro" id="IPR011013">
    <property type="entry name" value="Gal_mutarotase_sf_dom"/>
</dbReference>
<feature type="binding site" evidence="7">
    <location>
        <position position="97"/>
    </location>
    <ligand>
        <name>substrate</name>
    </ligand>
</feature>
<comment type="catalytic activity">
    <reaction evidence="1">
        <text>alpha-D-glucose 6-phosphate = beta-D-glucose 6-phosphate</text>
        <dbReference type="Rhea" id="RHEA:16249"/>
        <dbReference type="ChEBI" id="CHEBI:58225"/>
        <dbReference type="ChEBI" id="CHEBI:58247"/>
        <dbReference type="EC" id="5.1.3.15"/>
    </reaction>
</comment>
<evidence type="ECO:0000256" key="7">
    <source>
        <dbReference type="PIRSR" id="PIRSR016020-2"/>
    </source>
</evidence>
<evidence type="ECO:0000256" key="2">
    <source>
        <dbReference type="ARBA" id="ARBA00005866"/>
    </source>
</evidence>
<feature type="active site" evidence="6">
    <location>
        <position position="290"/>
    </location>
</feature>
<dbReference type="GO" id="GO:0030246">
    <property type="term" value="F:carbohydrate binding"/>
    <property type="evidence" value="ECO:0007669"/>
    <property type="project" value="UniProtKB-UniRule"/>
</dbReference>
<dbReference type="SUPFAM" id="SSF74650">
    <property type="entry name" value="Galactose mutarotase-like"/>
    <property type="match status" value="1"/>
</dbReference>
<dbReference type="OrthoDB" id="1659429at2759"/>
<organism evidence="8 9">
    <name type="scientific">Penicillium chermesinum</name>
    <dbReference type="NCBI Taxonomy" id="63820"/>
    <lineage>
        <taxon>Eukaryota</taxon>
        <taxon>Fungi</taxon>
        <taxon>Dikarya</taxon>
        <taxon>Ascomycota</taxon>
        <taxon>Pezizomycotina</taxon>
        <taxon>Eurotiomycetes</taxon>
        <taxon>Eurotiomycetidae</taxon>
        <taxon>Eurotiales</taxon>
        <taxon>Aspergillaceae</taxon>
        <taxon>Penicillium</taxon>
    </lineage>
</organism>
<comment type="function">
    <text evidence="5">Catalyzes the interconversion between the alpha and beta anomers from at least three hexose 6-phosphate sugars (Glc6P, Gal6P, and Man6P).</text>
</comment>
<evidence type="ECO:0000313" key="8">
    <source>
        <dbReference type="EMBL" id="KAJ5225311.1"/>
    </source>
</evidence>
<dbReference type="EC" id="5.1.3.15" evidence="3 5"/>
<dbReference type="GeneID" id="83203135"/>
<dbReference type="RefSeq" id="XP_058328722.1">
    <property type="nucleotide sequence ID" value="XM_058475832.1"/>
</dbReference>
<dbReference type="PANTHER" id="PTHR11122">
    <property type="entry name" value="APOSPORY-ASSOCIATED PROTEIN C-RELATED"/>
    <property type="match status" value="1"/>
</dbReference>
<feature type="active site" evidence="6">
    <location>
        <position position="182"/>
    </location>
</feature>
<dbReference type="GO" id="GO:0005737">
    <property type="term" value="C:cytoplasm"/>
    <property type="evidence" value="ECO:0007669"/>
    <property type="project" value="TreeGrafter"/>
</dbReference>
<evidence type="ECO:0000256" key="1">
    <source>
        <dbReference type="ARBA" id="ARBA00001096"/>
    </source>
</evidence>
<name>A0A9W9NT56_9EURO</name>
<dbReference type="Proteomes" id="UP001150941">
    <property type="component" value="Unassembled WGS sequence"/>
</dbReference>
<comment type="caution">
    <text evidence="8">The sequence shown here is derived from an EMBL/GenBank/DDBJ whole genome shotgun (WGS) entry which is preliminary data.</text>
</comment>
<gene>
    <name evidence="8" type="ORF">N7468_006536</name>
</gene>
<evidence type="ECO:0000256" key="5">
    <source>
        <dbReference type="PIRNR" id="PIRNR016020"/>
    </source>
</evidence>